<comment type="caution">
    <text evidence="6">The sequence shown here is derived from an EMBL/GenBank/DDBJ whole genome shotgun (WGS) entry which is preliminary data.</text>
</comment>
<dbReference type="InterPro" id="IPR036188">
    <property type="entry name" value="FAD/NAD-bd_sf"/>
</dbReference>
<dbReference type="EMBL" id="ASJR01000001">
    <property type="protein sequence ID" value="ERP39408.1"/>
    <property type="molecule type" value="Genomic_DNA"/>
</dbReference>
<name>U7DCW2_9BACT</name>
<dbReference type="Gene3D" id="1.10.8.260">
    <property type="entry name" value="HI0933 insert domain-like"/>
    <property type="match status" value="1"/>
</dbReference>
<dbReference type="OrthoDB" id="9773233at2"/>
<evidence type="ECO:0000259" key="4">
    <source>
        <dbReference type="Pfam" id="PF03486"/>
    </source>
</evidence>
<dbReference type="Gene3D" id="3.50.50.60">
    <property type="entry name" value="FAD/NAD(P)-binding domain"/>
    <property type="match status" value="1"/>
</dbReference>
<dbReference type="AlphaFoldDB" id="U7DCW2"/>
<dbReference type="InterPro" id="IPR004792">
    <property type="entry name" value="BaiN-like"/>
</dbReference>
<dbReference type="STRING" id="1313304.CALK_0214"/>
<evidence type="ECO:0000256" key="2">
    <source>
        <dbReference type="ARBA" id="ARBA00022630"/>
    </source>
</evidence>
<dbReference type="Pfam" id="PF03486">
    <property type="entry name" value="HI0933_like"/>
    <property type="match status" value="1"/>
</dbReference>
<dbReference type="Pfam" id="PF22780">
    <property type="entry name" value="HI0933_like_1st"/>
    <property type="match status" value="1"/>
</dbReference>
<evidence type="ECO:0000313" key="7">
    <source>
        <dbReference type="Proteomes" id="UP000017148"/>
    </source>
</evidence>
<dbReference type="Gene3D" id="2.40.30.10">
    <property type="entry name" value="Translation factors"/>
    <property type="match status" value="1"/>
</dbReference>
<dbReference type="eggNOG" id="COG2081">
    <property type="taxonomic scope" value="Bacteria"/>
</dbReference>
<dbReference type="NCBIfam" id="TIGR00275">
    <property type="entry name" value="aminoacetone oxidase family FAD-binding enzyme"/>
    <property type="match status" value="1"/>
</dbReference>
<keyword evidence="2" id="KW-0285">Flavoprotein</keyword>
<dbReference type="InterPro" id="IPR055178">
    <property type="entry name" value="RsdA/BaiN/AoA(So)-like_dom"/>
</dbReference>
<keyword evidence="7" id="KW-1185">Reference proteome</keyword>
<dbReference type="PANTHER" id="PTHR42887:SF2">
    <property type="entry name" value="OS12G0638800 PROTEIN"/>
    <property type="match status" value="1"/>
</dbReference>
<dbReference type="Proteomes" id="UP000017148">
    <property type="component" value="Unassembled WGS sequence"/>
</dbReference>
<dbReference type="PATRIC" id="fig|1313304.3.peg.199"/>
<gene>
    <name evidence="6" type="ORF">CALK_0214</name>
</gene>
<sequence>MIYTTAIIGAGAAGLMAAAHLPSSVAVVDHNGRMGEKLRVTGGGKCNITNETVTPTHFRGDTAVVEAVLREFSPGDLKKLLTQSGVRSTRKNAVVPGQYFLSSADEAIRFFRKKTSHATFYFNRAVKKVEKKDHFIIHTTQKPLYCKNLIVASGGLAWPHLGVSPVGYDIARAFGHRIITPAPALTGFTLLPPQKWLTTLSGLSLEAEITVGKKILRGNILCAHRGLTGPAAMNASLYWEKGPIHINFLPATPLSQCISKAGNRSISTALPLPKRFVKAFLHHHGMEDIPLRSCGKKEREILSTLHRFSFSPAGVFGYRRAEVTRGGVCPEELTPHLESRRVPGLFFAGEVLDVTGQLGGYNLQWAFSSGVVCARKINEQISGTLQR</sequence>
<dbReference type="RefSeq" id="WP_022635768.1">
    <property type="nucleotide sequence ID" value="NZ_ASJR01000001.1"/>
</dbReference>
<dbReference type="InterPro" id="IPR057661">
    <property type="entry name" value="RsdA/BaiN/AoA(So)_Rossmann"/>
</dbReference>
<dbReference type="SUPFAM" id="SSF160996">
    <property type="entry name" value="HI0933 insert domain-like"/>
    <property type="match status" value="1"/>
</dbReference>
<dbReference type="SUPFAM" id="SSF51905">
    <property type="entry name" value="FAD/NAD(P)-binding domain"/>
    <property type="match status" value="1"/>
</dbReference>
<dbReference type="InterPro" id="IPR023166">
    <property type="entry name" value="BaiN-like_dom_sf"/>
</dbReference>
<accession>U7DCW2</accession>
<evidence type="ECO:0000256" key="1">
    <source>
        <dbReference type="ARBA" id="ARBA00001974"/>
    </source>
</evidence>
<evidence type="ECO:0000259" key="5">
    <source>
        <dbReference type="Pfam" id="PF22780"/>
    </source>
</evidence>
<reference evidence="6 7" key="1">
    <citation type="journal article" date="2013" name="Environ. Microbiol.">
        <title>Genome analysis of Chitinivibrio alkaliphilus gen. nov., sp. nov., a novel extremely haloalkaliphilic anaerobic chitinolytic bacterium from the candidate phylum Termite Group 3.</title>
        <authorList>
            <person name="Sorokin D.Y."/>
            <person name="Gumerov V.M."/>
            <person name="Rakitin A.L."/>
            <person name="Beletsky A.V."/>
            <person name="Damste J.S."/>
            <person name="Muyzer G."/>
            <person name="Mardanov A.V."/>
            <person name="Ravin N.V."/>
        </authorList>
    </citation>
    <scope>NUCLEOTIDE SEQUENCE [LARGE SCALE GENOMIC DNA]</scope>
    <source>
        <strain evidence="6 7">ACht1</strain>
    </source>
</reference>
<evidence type="ECO:0008006" key="8">
    <source>
        <dbReference type="Google" id="ProtNLM"/>
    </source>
</evidence>
<evidence type="ECO:0000256" key="3">
    <source>
        <dbReference type="ARBA" id="ARBA00022827"/>
    </source>
</evidence>
<organism evidence="6 7">
    <name type="scientific">Chitinivibrio alkaliphilus ACht1</name>
    <dbReference type="NCBI Taxonomy" id="1313304"/>
    <lineage>
        <taxon>Bacteria</taxon>
        <taxon>Pseudomonadati</taxon>
        <taxon>Fibrobacterota</taxon>
        <taxon>Chitinivibrionia</taxon>
        <taxon>Chitinivibrionales</taxon>
        <taxon>Chitinivibrionaceae</taxon>
        <taxon>Chitinivibrio</taxon>
    </lineage>
</organism>
<evidence type="ECO:0000313" key="6">
    <source>
        <dbReference type="EMBL" id="ERP39408.1"/>
    </source>
</evidence>
<protein>
    <recommendedName>
        <fullName evidence="8">Aminoacetone oxidase family FAD-binding enzyme</fullName>
    </recommendedName>
</protein>
<proteinExistence type="predicted"/>
<feature type="domain" description="RsdA/BaiN/AoA(So)-like Rossmann fold-like" evidence="4">
    <location>
        <begin position="4"/>
        <end position="375"/>
    </location>
</feature>
<dbReference type="PANTHER" id="PTHR42887">
    <property type="entry name" value="OS12G0638800 PROTEIN"/>
    <property type="match status" value="1"/>
</dbReference>
<feature type="domain" description="RsdA/BaiN/AoA(So)-like insert" evidence="5">
    <location>
        <begin position="183"/>
        <end position="323"/>
    </location>
</feature>
<comment type="cofactor">
    <cofactor evidence="1">
        <name>FAD</name>
        <dbReference type="ChEBI" id="CHEBI:57692"/>
    </cofactor>
</comment>
<keyword evidence="3" id="KW-0274">FAD</keyword>